<proteinExistence type="predicted"/>
<evidence type="ECO:0000313" key="2">
    <source>
        <dbReference type="Proteomes" id="UP001370348"/>
    </source>
</evidence>
<sequence length="437" mass="44802">MSGGGAGRRQGVGGAGEDDRDAVIVVGGGAAGVGAALAAAEVGRRVCLVLGGAGASALSGGAVDWVDWELGTGAGLGLGGLGLGDGAGGAEFVLDLYRVPVGGVVLATVSGILRPAAGADWGLLDVKGLGRGTVLVPRAEHHEWDAVTLSRSWGDTEIARAGGLQFQAADATILRFREERTLGHADIAARHDEPARLGWLAERLREALARSGPCVAVLLPPWLGLDAPRAEALSERVGLPCGEAASALASPAGRRFERARDRALLRANVTVVRGWVQRIAHDASGWRAHLEGGASLDGSSIVLAAGGLVGGGLAYEPGDLHANAEIAAAPARQAFRVTIASPGTVGAYGRPLELPGSLFGAPPESLAWPFAPDPVMERAGLLVDEHQRVQGAPDGLYACGDLVADAPRTWLEAWRSGVRAGRYERKGGTERAVRPRT</sequence>
<accession>A0ABZ2M8C6</accession>
<dbReference type="RefSeq" id="WP_394828384.1">
    <property type="nucleotide sequence ID" value="NZ_CP089984.1"/>
</dbReference>
<dbReference type="SUPFAM" id="SSF51905">
    <property type="entry name" value="FAD/NAD(P)-binding domain"/>
    <property type="match status" value="1"/>
</dbReference>
<dbReference type="Proteomes" id="UP001370348">
    <property type="component" value="Chromosome"/>
</dbReference>
<dbReference type="InterPro" id="IPR036188">
    <property type="entry name" value="FAD/NAD-bd_sf"/>
</dbReference>
<reference evidence="1 2" key="1">
    <citation type="submission" date="2021-12" db="EMBL/GenBank/DDBJ databases">
        <title>Discovery of the Pendulisporaceae a myxobacterial family with distinct sporulation behavior and unique specialized metabolism.</title>
        <authorList>
            <person name="Garcia R."/>
            <person name="Popoff A."/>
            <person name="Bader C.D."/>
            <person name="Loehr J."/>
            <person name="Walesch S."/>
            <person name="Walt C."/>
            <person name="Boldt J."/>
            <person name="Bunk B."/>
            <person name="Haeckl F.J.F.P.J."/>
            <person name="Gunesch A.P."/>
            <person name="Birkelbach J."/>
            <person name="Nuebel U."/>
            <person name="Pietschmann T."/>
            <person name="Bach T."/>
            <person name="Mueller R."/>
        </authorList>
    </citation>
    <scope>NUCLEOTIDE SEQUENCE [LARGE SCALE GENOMIC DNA]</scope>
    <source>
        <strain evidence="1 2">MSr11954</strain>
    </source>
</reference>
<dbReference type="EMBL" id="CP089984">
    <property type="protein sequence ID" value="WXB18757.1"/>
    <property type="molecule type" value="Genomic_DNA"/>
</dbReference>
<gene>
    <name evidence="1" type="ORF">LZC94_16155</name>
</gene>
<evidence type="ECO:0008006" key="3">
    <source>
        <dbReference type="Google" id="ProtNLM"/>
    </source>
</evidence>
<keyword evidence="2" id="KW-1185">Reference proteome</keyword>
<name>A0ABZ2M8C6_9BACT</name>
<protein>
    <recommendedName>
        <fullName evidence="3">FAD-binding protein</fullName>
    </recommendedName>
</protein>
<dbReference type="PRINTS" id="PR00368">
    <property type="entry name" value="FADPNR"/>
</dbReference>
<organism evidence="1 2">
    <name type="scientific">Pendulispora albinea</name>
    <dbReference type="NCBI Taxonomy" id="2741071"/>
    <lineage>
        <taxon>Bacteria</taxon>
        <taxon>Pseudomonadati</taxon>
        <taxon>Myxococcota</taxon>
        <taxon>Myxococcia</taxon>
        <taxon>Myxococcales</taxon>
        <taxon>Sorangiineae</taxon>
        <taxon>Pendulisporaceae</taxon>
        <taxon>Pendulispora</taxon>
    </lineage>
</organism>
<evidence type="ECO:0000313" key="1">
    <source>
        <dbReference type="EMBL" id="WXB18757.1"/>
    </source>
</evidence>